<accession>F4RT93</accession>
<dbReference type="GO" id="GO:0016538">
    <property type="term" value="F:cyclin-dependent protein serine/threonine kinase regulator activity"/>
    <property type="evidence" value="ECO:0007669"/>
    <property type="project" value="TreeGrafter"/>
</dbReference>
<dbReference type="AlphaFoldDB" id="F4RT93"/>
<name>F4RT93_MELLP</name>
<dbReference type="CDD" id="cd20557">
    <property type="entry name" value="CYCLIN_ScPCL1-like"/>
    <property type="match status" value="1"/>
</dbReference>
<dbReference type="GO" id="GO:0019901">
    <property type="term" value="F:protein kinase binding"/>
    <property type="evidence" value="ECO:0007669"/>
    <property type="project" value="InterPro"/>
</dbReference>
<dbReference type="RefSeq" id="XP_007412264.1">
    <property type="nucleotide sequence ID" value="XM_007412202.1"/>
</dbReference>
<feature type="compositionally biased region" description="Low complexity" evidence="1">
    <location>
        <begin position="226"/>
        <end position="239"/>
    </location>
</feature>
<protein>
    <recommendedName>
        <fullName evidence="2">Cyclin N-terminal domain-containing protein</fullName>
    </recommendedName>
</protein>
<feature type="region of interest" description="Disordered" evidence="1">
    <location>
        <begin position="54"/>
        <end position="78"/>
    </location>
</feature>
<dbReference type="Proteomes" id="UP000001072">
    <property type="component" value="Unassembled WGS sequence"/>
</dbReference>
<feature type="domain" description="Cyclin N-terminal" evidence="2">
    <location>
        <begin position="78"/>
        <end position="180"/>
    </location>
</feature>
<dbReference type="InParanoid" id="F4RT93"/>
<dbReference type="STRING" id="747676.F4RT93"/>
<dbReference type="HOGENOM" id="CLU_050728_0_0_1"/>
<dbReference type="PANTHER" id="PTHR15615">
    <property type="match status" value="1"/>
</dbReference>
<dbReference type="Pfam" id="PF00134">
    <property type="entry name" value="Cyclin_N"/>
    <property type="match status" value="1"/>
</dbReference>
<evidence type="ECO:0000313" key="4">
    <source>
        <dbReference type="Proteomes" id="UP000001072"/>
    </source>
</evidence>
<dbReference type="InterPro" id="IPR013922">
    <property type="entry name" value="Cyclin_PHO80-like"/>
</dbReference>
<dbReference type="VEuPathDB" id="FungiDB:MELLADRAFT_72404"/>
<dbReference type="KEGG" id="mlr:MELLADRAFT_72404"/>
<dbReference type="Gene3D" id="1.10.472.10">
    <property type="entry name" value="Cyclin-like"/>
    <property type="match status" value="1"/>
</dbReference>
<dbReference type="OrthoDB" id="2500577at2759"/>
<gene>
    <name evidence="3" type="ORF">MELLADRAFT_72404</name>
</gene>
<keyword evidence="4" id="KW-1185">Reference proteome</keyword>
<sequence>MSSSTSTSTASATNSTTTTAPTTSSGTDQYYGYGRLAQFSAKVITFLFPRVTKPTTEGEGSEEANNNAKVDQPDTKSGEAEEKIPCLVEFIAYALFRTRLSEEAIYGALILLTRLKSFYPGAKGTATSPHRLFITSLMLSSKMSMDDTYSNKSWAIVAQNLFGLEELNRMERELFGFLKMKCLVTPEELNDWCDAWSIDSPSGHQYDDEERREKKKQKSSSEAEDSASSHSVSSHSAPSIGAPATPSSFDEDEQNNSGWSSDDPHADSSSVYPPSSSPAPSNASSSDQ</sequence>
<dbReference type="PANTHER" id="PTHR15615:SF108">
    <property type="entry name" value="PROTEIN CNPPD1"/>
    <property type="match status" value="1"/>
</dbReference>
<dbReference type="EMBL" id="GL883118">
    <property type="protein sequence ID" value="EGG04473.1"/>
    <property type="molecule type" value="Genomic_DNA"/>
</dbReference>
<dbReference type="InterPro" id="IPR006671">
    <property type="entry name" value="Cyclin_N"/>
</dbReference>
<feature type="region of interest" description="Disordered" evidence="1">
    <location>
        <begin position="200"/>
        <end position="288"/>
    </location>
</feature>
<dbReference type="GO" id="GO:0005634">
    <property type="term" value="C:nucleus"/>
    <property type="evidence" value="ECO:0007669"/>
    <property type="project" value="TreeGrafter"/>
</dbReference>
<dbReference type="GO" id="GO:0000307">
    <property type="term" value="C:cyclin-dependent protein kinase holoenzyme complex"/>
    <property type="evidence" value="ECO:0007669"/>
    <property type="project" value="TreeGrafter"/>
</dbReference>
<feature type="compositionally biased region" description="Low complexity" evidence="1">
    <location>
        <begin position="268"/>
        <end position="288"/>
    </location>
</feature>
<organism evidence="4">
    <name type="scientific">Melampsora larici-populina (strain 98AG31 / pathotype 3-4-7)</name>
    <name type="common">Poplar leaf rust fungus</name>
    <dbReference type="NCBI Taxonomy" id="747676"/>
    <lineage>
        <taxon>Eukaryota</taxon>
        <taxon>Fungi</taxon>
        <taxon>Dikarya</taxon>
        <taxon>Basidiomycota</taxon>
        <taxon>Pucciniomycotina</taxon>
        <taxon>Pucciniomycetes</taxon>
        <taxon>Pucciniales</taxon>
        <taxon>Melampsoraceae</taxon>
        <taxon>Melampsora</taxon>
    </lineage>
</organism>
<feature type="region of interest" description="Disordered" evidence="1">
    <location>
        <begin position="1"/>
        <end position="29"/>
    </location>
</feature>
<feature type="compositionally biased region" description="Low complexity" evidence="1">
    <location>
        <begin position="1"/>
        <end position="27"/>
    </location>
</feature>
<dbReference type="InterPro" id="IPR036915">
    <property type="entry name" value="Cyclin-like_sf"/>
</dbReference>
<evidence type="ECO:0000313" key="3">
    <source>
        <dbReference type="EMBL" id="EGG04473.1"/>
    </source>
</evidence>
<evidence type="ECO:0000256" key="1">
    <source>
        <dbReference type="SAM" id="MobiDB-lite"/>
    </source>
</evidence>
<dbReference type="eggNOG" id="KOG1674">
    <property type="taxonomic scope" value="Eukaryota"/>
</dbReference>
<dbReference type="GeneID" id="18932090"/>
<reference evidence="4" key="1">
    <citation type="journal article" date="2011" name="Proc. Natl. Acad. Sci. U.S.A.">
        <title>Obligate biotrophy features unraveled by the genomic analysis of rust fungi.</title>
        <authorList>
            <person name="Duplessis S."/>
            <person name="Cuomo C.A."/>
            <person name="Lin Y.-C."/>
            <person name="Aerts A."/>
            <person name="Tisserant E."/>
            <person name="Veneault-Fourrey C."/>
            <person name="Joly D.L."/>
            <person name="Hacquard S."/>
            <person name="Amselem J."/>
            <person name="Cantarel B.L."/>
            <person name="Chiu R."/>
            <person name="Coutinho P.M."/>
            <person name="Feau N."/>
            <person name="Field M."/>
            <person name="Frey P."/>
            <person name="Gelhaye E."/>
            <person name="Goldberg J."/>
            <person name="Grabherr M.G."/>
            <person name="Kodira C.D."/>
            <person name="Kohler A."/>
            <person name="Kuees U."/>
            <person name="Lindquist E.A."/>
            <person name="Lucas S.M."/>
            <person name="Mago R."/>
            <person name="Mauceli E."/>
            <person name="Morin E."/>
            <person name="Murat C."/>
            <person name="Pangilinan J.L."/>
            <person name="Park R."/>
            <person name="Pearson M."/>
            <person name="Quesneville H."/>
            <person name="Rouhier N."/>
            <person name="Sakthikumar S."/>
            <person name="Salamov A.A."/>
            <person name="Schmutz J."/>
            <person name="Selles B."/>
            <person name="Shapiro H."/>
            <person name="Tanguay P."/>
            <person name="Tuskan G.A."/>
            <person name="Henrissat B."/>
            <person name="Van de Peer Y."/>
            <person name="Rouze P."/>
            <person name="Ellis J.G."/>
            <person name="Dodds P.N."/>
            <person name="Schein J.E."/>
            <person name="Zhong S."/>
            <person name="Hamelin R.C."/>
            <person name="Grigoriev I.V."/>
            <person name="Szabo L.J."/>
            <person name="Martin F."/>
        </authorList>
    </citation>
    <scope>NUCLEOTIDE SEQUENCE [LARGE SCALE GENOMIC DNA]</scope>
    <source>
        <strain evidence="4">98AG31 / pathotype 3-4-7</strain>
    </source>
</reference>
<evidence type="ECO:0000259" key="2">
    <source>
        <dbReference type="Pfam" id="PF00134"/>
    </source>
</evidence>
<dbReference type="SUPFAM" id="SSF47954">
    <property type="entry name" value="Cyclin-like"/>
    <property type="match status" value="1"/>
</dbReference>
<proteinExistence type="predicted"/>